<proteinExistence type="inferred from homology"/>
<organism evidence="3">
    <name type="scientific">viral metagenome</name>
    <dbReference type="NCBI Taxonomy" id="1070528"/>
    <lineage>
        <taxon>unclassified sequences</taxon>
        <taxon>metagenomes</taxon>
        <taxon>organismal metagenomes</taxon>
    </lineage>
</organism>
<comment type="similarity">
    <text evidence="1">Belongs to the HAM1 NTPase family.</text>
</comment>
<dbReference type="PANTHER" id="PTHR11067:SF9">
    <property type="entry name" value="INOSINE TRIPHOSPHATE PYROPHOSPHATASE"/>
    <property type="match status" value="1"/>
</dbReference>
<dbReference type="GO" id="GO:0009143">
    <property type="term" value="P:nucleoside triphosphate catabolic process"/>
    <property type="evidence" value="ECO:0007669"/>
    <property type="project" value="InterPro"/>
</dbReference>
<dbReference type="Pfam" id="PF01725">
    <property type="entry name" value="Ham1p_like"/>
    <property type="match status" value="1"/>
</dbReference>
<dbReference type="CDD" id="cd00515">
    <property type="entry name" value="HAM1"/>
    <property type="match status" value="1"/>
</dbReference>
<dbReference type="InterPro" id="IPR029001">
    <property type="entry name" value="ITPase-like_fam"/>
</dbReference>
<reference evidence="3" key="1">
    <citation type="journal article" date="2020" name="Nature">
        <title>Giant virus diversity and host interactions through global metagenomics.</title>
        <authorList>
            <person name="Schulz F."/>
            <person name="Roux S."/>
            <person name="Paez-Espino D."/>
            <person name="Jungbluth S."/>
            <person name="Walsh D.A."/>
            <person name="Denef V.J."/>
            <person name="McMahon K.D."/>
            <person name="Konstantinidis K.T."/>
            <person name="Eloe-Fadrosh E.A."/>
            <person name="Kyrpides N.C."/>
            <person name="Woyke T."/>
        </authorList>
    </citation>
    <scope>NUCLEOTIDE SEQUENCE</scope>
    <source>
        <strain evidence="3">GVMAG-M-3300023179-27</strain>
    </source>
</reference>
<dbReference type="Gene3D" id="3.90.950.10">
    <property type="match status" value="1"/>
</dbReference>
<protein>
    <recommendedName>
        <fullName evidence="4">Non-canonical purine NTP pyrophosphatase</fullName>
    </recommendedName>
</protein>
<dbReference type="GO" id="GO:0005737">
    <property type="term" value="C:cytoplasm"/>
    <property type="evidence" value="ECO:0007669"/>
    <property type="project" value="TreeGrafter"/>
</dbReference>
<sequence>MAGLIFVTSNANKLKEVSDFFGIPISKPATHEELPEIQSVSVFDVIKEKSMYLNDGEFCEDTGLGIDVYGGYPGALIKFPERHLGLENFSTIYYGLKATATTIFGLVKEDPTTNTLKTYYFEGSIKGTIVSPRGTNGFSWDTVFQPDGYDKTYAEMTKEEKNSISQRTIALRKFKKYIEEGYYDGLS</sequence>
<dbReference type="EMBL" id="MN739779">
    <property type="protein sequence ID" value="QHT26141.1"/>
    <property type="molecule type" value="Genomic_DNA"/>
</dbReference>
<keyword evidence="2" id="KW-0378">Hydrolase</keyword>
<evidence type="ECO:0000256" key="2">
    <source>
        <dbReference type="ARBA" id="ARBA00022801"/>
    </source>
</evidence>
<dbReference type="SUPFAM" id="SSF52972">
    <property type="entry name" value="ITPase-like"/>
    <property type="match status" value="1"/>
</dbReference>
<dbReference type="GO" id="GO:0047429">
    <property type="term" value="F:nucleoside triphosphate diphosphatase activity"/>
    <property type="evidence" value="ECO:0007669"/>
    <property type="project" value="InterPro"/>
</dbReference>
<dbReference type="AlphaFoldDB" id="A0A6C0EBZ8"/>
<evidence type="ECO:0000256" key="1">
    <source>
        <dbReference type="ARBA" id="ARBA00008023"/>
    </source>
</evidence>
<evidence type="ECO:0000313" key="3">
    <source>
        <dbReference type="EMBL" id="QHT26141.1"/>
    </source>
</evidence>
<name>A0A6C0EBZ8_9ZZZZ</name>
<evidence type="ECO:0008006" key="4">
    <source>
        <dbReference type="Google" id="ProtNLM"/>
    </source>
</evidence>
<dbReference type="PANTHER" id="PTHR11067">
    <property type="entry name" value="INOSINE TRIPHOSPHATE PYROPHOSPHATASE/HAM1 PROTEIN"/>
    <property type="match status" value="1"/>
</dbReference>
<accession>A0A6C0EBZ8</accession>
<dbReference type="InterPro" id="IPR002637">
    <property type="entry name" value="RdgB/HAM1"/>
</dbReference>